<comment type="caution">
    <text evidence="2">The sequence shown here is derived from an EMBL/GenBank/DDBJ whole genome shotgun (WGS) entry which is preliminary data.</text>
</comment>
<evidence type="ECO:0000313" key="2">
    <source>
        <dbReference type="EMBL" id="TFE87534.1"/>
    </source>
</evidence>
<gene>
    <name evidence="2" type="ORF">B5M42_11955</name>
</gene>
<feature type="transmembrane region" description="Helical" evidence="1">
    <location>
        <begin position="14"/>
        <end position="47"/>
    </location>
</feature>
<evidence type="ECO:0008006" key="4">
    <source>
        <dbReference type="Google" id="ProtNLM"/>
    </source>
</evidence>
<keyword evidence="3" id="KW-1185">Reference proteome</keyword>
<sequence length="75" mass="8850">MGNELWEQHKGKLIGVAAGLLCGVIYLICGFWDMLVFAGIVLLGYYIGGKLDRRERFLLLEDIWRYVTHKWRMFR</sequence>
<protein>
    <recommendedName>
        <fullName evidence="4">Small integral membrane protein</fullName>
    </recommendedName>
</protein>
<reference evidence="2 3" key="1">
    <citation type="submission" date="2017-03" db="EMBL/GenBank/DDBJ databases">
        <title>Isolation of Levoglucosan Utilizing Bacteria.</title>
        <authorList>
            <person name="Arya A.S."/>
        </authorList>
    </citation>
    <scope>NUCLEOTIDE SEQUENCE [LARGE SCALE GENOMIC DNA]</scope>
    <source>
        <strain evidence="2 3">MEC069</strain>
    </source>
</reference>
<dbReference type="InterPro" id="IPR018730">
    <property type="entry name" value="DUF2273"/>
</dbReference>
<accession>A0A4Y8Q2K5</accession>
<dbReference type="AlphaFoldDB" id="A0A4Y8Q2K5"/>
<dbReference type="Proteomes" id="UP000298246">
    <property type="component" value="Unassembled WGS sequence"/>
</dbReference>
<name>A0A4Y8Q2K5_9BACL</name>
<evidence type="ECO:0000313" key="3">
    <source>
        <dbReference type="Proteomes" id="UP000298246"/>
    </source>
</evidence>
<evidence type="ECO:0000256" key="1">
    <source>
        <dbReference type="SAM" id="Phobius"/>
    </source>
</evidence>
<keyword evidence="1" id="KW-0472">Membrane</keyword>
<dbReference type="OrthoDB" id="1798631at2"/>
<dbReference type="RefSeq" id="WP_134753067.1">
    <property type="nucleotide sequence ID" value="NZ_MYFO02000010.1"/>
</dbReference>
<dbReference type="Pfam" id="PF10031">
    <property type="entry name" value="DUF2273"/>
    <property type="match status" value="1"/>
</dbReference>
<organism evidence="2 3">
    <name type="scientific">Paenibacillus athensensis</name>
    <dbReference type="NCBI Taxonomy" id="1967502"/>
    <lineage>
        <taxon>Bacteria</taxon>
        <taxon>Bacillati</taxon>
        <taxon>Bacillota</taxon>
        <taxon>Bacilli</taxon>
        <taxon>Bacillales</taxon>
        <taxon>Paenibacillaceae</taxon>
        <taxon>Paenibacillus</taxon>
    </lineage>
</organism>
<proteinExistence type="predicted"/>
<dbReference type="EMBL" id="MYFO01000013">
    <property type="protein sequence ID" value="TFE87534.1"/>
    <property type="molecule type" value="Genomic_DNA"/>
</dbReference>
<keyword evidence="1" id="KW-0812">Transmembrane</keyword>
<keyword evidence="1" id="KW-1133">Transmembrane helix</keyword>